<dbReference type="KEGG" id="sawl:NGM29_01665"/>
<dbReference type="Proteomes" id="UP001056855">
    <property type="component" value="Chromosome"/>
</dbReference>
<name>A0A9E7NBR6_9EURY</name>
<keyword evidence="3" id="KW-1185">Reference proteome</keyword>
<proteinExistence type="predicted"/>
<dbReference type="EMBL" id="CP100355">
    <property type="protein sequence ID" value="UTF54020.1"/>
    <property type="molecule type" value="Genomic_DNA"/>
</dbReference>
<dbReference type="RefSeq" id="WP_254158531.1">
    <property type="nucleotide sequence ID" value="NZ_CP100355.1"/>
</dbReference>
<dbReference type="GeneID" id="73288713"/>
<organism evidence="2 3">
    <name type="scientific">Natronosalvus rutilus</name>
    <dbReference type="NCBI Taxonomy" id="2953753"/>
    <lineage>
        <taxon>Archaea</taxon>
        <taxon>Methanobacteriati</taxon>
        <taxon>Methanobacteriota</taxon>
        <taxon>Stenosarchaea group</taxon>
        <taxon>Halobacteria</taxon>
        <taxon>Halobacteriales</taxon>
        <taxon>Natrialbaceae</taxon>
        <taxon>Natronosalvus</taxon>
    </lineage>
</organism>
<keyword evidence="1" id="KW-0812">Transmembrane</keyword>
<reference evidence="2" key="1">
    <citation type="submission" date="2022-06" db="EMBL/GenBank/DDBJ databases">
        <title>Diverse halophilic archaea isolated from saline environments.</title>
        <authorList>
            <person name="Cui H.-L."/>
        </authorList>
    </citation>
    <scope>NUCLEOTIDE SEQUENCE</scope>
    <source>
        <strain evidence="2">WLHS1</strain>
    </source>
</reference>
<feature type="transmembrane region" description="Helical" evidence="1">
    <location>
        <begin position="70"/>
        <end position="88"/>
    </location>
</feature>
<accession>A0A9E7NBR6</accession>
<evidence type="ECO:0000256" key="1">
    <source>
        <dbReference type="SAM" id="Phobius"/>
    </source>
</evidence>
<sequence>MISRESRVLLGSMALVAVVILGLDLVTDALGLPRWSSPLFGFLVIVGLGVAAPQLYLARTDDDRSPLTRLRIVVFLTVVFGFLFVGAAQGLEQLAIVGLTALTVVGWFGYEFLVAFRAAREDPSRLPDVDGGPGSP</sequence>
<dbReference type="AlphaFoldDB" id="A0A9E7NBR6"/>
<gene>
    <name evidence="2" type="ORF">NGM29_01665</name>
</gene>
<feature type="transmembrane region" description="Helical" evidence="1">
    <location>
        <begin position="94"/>
        <end position="116"/>
    </location>
</feature>
<keyword evidence="1" id="KW-0472">Membrane</keyword>
<evidence type="ECO:0000313" key="3">
    <source>
        <dbReference type="Proteomes" id="UP001056855"/>
    </source>
</evidence>
<keyword evidence="1" id="KW-1133">Transmembrane helix</keyword>
<feature type="transmembrane region" description="Helical" evidence="1">
    <location>
        <begin position="39"/>
        <end position="58"/>
    </location>
</feature>
<protein>
    <submittedName>
        <fullName evidence="2">Uncharacterized protein</fullName>
    </submittedName>
</protein>
<evidence type="ECO:0000313" key="2">
    <source>
        <dbReference type="EMBL" id="UTF54020.1"/>
    </source>
</evidence>